<dbReference type="InterPro" id="IPR050297">
    <property type="entry name" value="LipidA_mod_glycosyltrf_83"/>
</dbReference>
<organism evidence="9 10">
    <name type="scientific">Tessaracoccus palaemonis</name>
    <dbReference type="NCBI Taxonomy" id="2829499"/>
    <lineage>
        <taxon>Bacteria</taxon>
        <taxon>Bacillati</taxon>
        <taxon>Actinomycetota</taxon>
        <taxon>Actinomycetes</taxon>
        <taxon>Propionibacteriales</taxon>
        <taxon>Propionibacteriaceae</taxon>
        <taxon>Tessaracoccus</taxon>
    </lineage>
</organism>
<evidence type="ECO:0000256" key="4">
    <source>
        <dbReference type="ARBA" id="ARBA00022679"/>
    </source>
</evidence>
<proteinExistence type="predicted"/>
<feature type="transmembrane region" description="Helical" evidence="8">
    <location>
        <begin position="358"/>
        <end position="376"/>
    </location>
</feature>
<feature type="transmembrane region" description="Helical" evidence="8">
    <location>
        <begin position="88"/>
        <end position="108"/>
    </location>
</feature>
<evidence type="ECO:0000313" key="9">
    <source>
        <dbReference type="EMBL" id="QXT63763.1"/>
    </source>
</evidence>
<evidence type="ECO:0000256" key="1">
    <source>
        <dbReference type="ARBA" id="ARBA00004651"/>
    </source>
</evidence>
<dbReference type="Proteomes" id="UP000824504">
    <property type="component" value="Chromosome"/>
</dbReference>
<evidence type="ECO:0000256" key="6">
    <source>
        <dbReference type="ARBA" id="ARBA00022989"/>
    </source>
</evidence>
<evidence type="ECO:0000256" key="2">
    <source>
        <dbReference type="ARBA" id="ARBA00022475"/>
    </source>
</evidence>
<dbReference type="PANTHER" id="PTHR33908">
    <property type="entry name" value="MANNOSYLTRANSFERASE YKCB-RELATED"/>
    <property type="match status" value="1"/>
</dbReference>
<feature type="transmembrane region" description="Helical" evidence="8">
    <location>
        <begin position="218"/>
        <end position="237"/>
    </location>
</feature>
<keyword evidence="3" id="KW-0328">Glycosyltransferase</keyword>
<comment type="subcellular location">
    <subcellularLocation>
        <location evidence="1">Cell membrane</location>
        <topology evidence="1">Multi-pass membrane protein</topology>
    </subcellularLocation>
</comment>
<keyword evidence="2" id="KW-1003">Cell membrane</keyword>
<evidence type="ECO:0000256" key="5">
    <source>
        <dbReference type="ARBA" id="ARBA00022692"/>
    </source>
</evidence>
<dbReference type="PANTHER" id="PTHR33908:SF11">
    <property type="entry name" value="MEMBRANE PROTEIN"/>
    <property type="match status" value="1"/>
</dbReference>
<feature type="transmembrane region" description="Helical" evidence="8">
    <location>
        <begin position="299"/>
        <end position="319"/>
    </location>
</feature>
<reference evidence="9 10" key="1">
    <citation type="submission" date="2021-07" db="EMBL/GenBank/DDBJ databases">
        <title>complete genome sequencing of Tessaracoccus sp.J1M15.</title>
        <authorList>
            <person name="Bae J.-W."/>
            <person name="Kim D.-y."/>
        </authorList>
    </citation>
    <scope>NUCLEOTIDE SEQUENCE [LARGE SCALE GENOMIC DNA]</scope>
    <source>
        <strain evidence="9 10">J1M15</strain>
    </source>
</reference>
<evidence type="ECO:0000313" key="10">
    <source>
        <dbReference type="Proteomes" id="UP000824504"/>
    </source>
</evidence>
<gene>
    <name evidence="9" type="ORF">KDB89_04635</name>
</gene>
<name>A0ABX8SNW4_9ACTN</name>
<keyword evidence="10" id="KW-1185">Reference proteome</keyword>
<feature type="transmembrane region" description="Helical" evidence="8">
    <location>
        <begin position="325"/>
        <end position="346"/>
    </location>
</feature>
<dbReference type="RefSeq" id="WP_219083690.1">
    <property type="nucleotide sequence ID" value="NZ_CP079216.1"/>
</dbReference>
<feature type="transmembrane region" description="Helical" evidence="8">
    <location>
        <begin position="115"/>
        <end position="131"/>
    </location>
</feature>
<feature type="transmembrane region" description="Helical" evidence="8">
    <location>
        <begin position="270"/>
        <end position="287"/>
    </location>
</feature>
<keyword evidence="6 8" id="KW-1133">Transmembrane helix</keyword>
<evidence type="ECO:0000256" key="8">
    <source>
        <dbReference type="SAM" id="Phobius"/>
    </source>
</evidence>
<keyword evidence="4" id="KW-0808">Transferase</keyword>
<protein>
    <submittedName>
        <fullName evidence="9">Glycosyltransferase family 39 protein</fullName>
    </submittedName>
</protein>
<feature type="transmembrane region" description="Helical" evidence="8">
    <location>
        <begin position="189"/>
        <end position="206"/>
    </location>
</feature>
<keyword evidence="7 8" id="KW-0472">Membrane</keyword>
<evidence type="ECO:0000256" key="3">
    <source>
        <dbReference type="ARBA" id="ARBA00022676"/>
    </source>
</evidence>
<accession>A0ABX8SNW4</accession>
<evidence type="ECO:0000256" key="7">
    <source>
        <dbReference type="ARBA" id="ARBA00023136"/>
    </source>
</evidence>
<sequence length="510" mass="55033">MSDDTRGRRLAGLLTGALCFGAALRVFLWRIGQPFAWTDEGVTYETLRTRSWDQLLLLWDGTDAPLLPYYLVAKLWVDLLPGEVTIGAIRSLSAVLAAVAVLFVHLLVSRHHGRVAGVVAAGILVALPGLSRYAQEARPAALLLAVTAIAWWSFDRWNSPADERRPSPVHAVVLCMSLLAIPAASLFGLLQWGAMGIAALWCVALPSRHGWFVARVRLLAPLAAAAAVAVLPVIHIASHGTGPVQAQSPTAELIVDAAQRVASGAREADATTWLLLALIAASLISLFTPAMRRFLGTAWIWLLVPLVGGVVAGIVHAQFIRVRYWMPLILPAAALAAVGATQLGLLVARVLPRALRPAVQTLVAATLVVAVAYLGAPTHIAIRDVEGHDNPIVDLLAFVDDLRAEHPEAVVLIDGTGASYYFAQADPELFASNILTTPAPDSPNVWRDVRPQKERRAELADATSAIWIHFARSKPRATYAHLRDQLMAAGLTRTDAGSFHGRWRVTLWER</sequence>
<dbReference type="EMBL" id="CP079216">
    <property type="protein sequence ID" value="QXT63763.1"/>
    <property type="molecule type" value="Genomic_DNA"/>
</dbReference>
<keyword evidence="5 8" id="KW-0812">Transmembrane</keyword>